<dbReference type="Proteomes" id="UP000196138">
    <property type="component" value="Chromosome"/>
</dbReference>
<dbReference type="PANTHER" id="PTHR39455:SF1">
    <property type="entry name" value="CELL DIVISION PROTEIN ZAPD"/>
    <property type="match status" value="1"/>
</dbReference>
<keyword evidence="7" id="KW-1185">Reference proteome</keyword>
<evidence type="ECO:0000256" key="4">
    <source>
        <dbReference type="ARBA" id="ARBA00023306"/>
    </source>
</evidence>
<dbReference type="InterPro" id="IPR009777">
    <property type="entry name" value="ZapD"/>
</dbReference>
<reference evidence="6 7" key="1">
    <citation type="submission" date="2017-05" db="EMBL/GenBank/DDBJ databases">
        <authorList>
            <person name="Song R."/>
            <person name="Chenine A.L."/>
            <person name="Ruprecht R.M."/>
        </authorList>
    </citation>
    <scope>NUCLEOTIDE SEQUENCE [LARGE SCALE GENOMIC DNA]</scope>
    <source>
        <strain evidence="6 7">DSM 26136</strain>
    </source>
</reference>
<gene>
    <name evidence="5" type="primary">zapD</name>
    <name evidence="6" type="ORF">CCO03_15795</name>
</gene>
<comment type="subcellular location">
    <subcellularLocation>
        <location evidence="5">Cytoplasm</location>
    </subcellularLocation>
    <text evidence="5">Localizes to mid-cell in an FtsZ-dependent manner.</text>
</comment>
<evidence type="ECO:0000313" key="7">
    <source>
        <dbReference type="Proteomes" id="UP000196138"/>
    </source>
</evidence>
<evidence type="ECO:0000313" key="6">
    <source>
        <dbReference type="EMBL" id="ARU06915.1"/>
    </source>
</evidence>
<proteinExistence type="inferred from homology"/>
<keyword evidence="4 5" id="KW-0131">Cell cycle</keyword>
<dbReference type="RefSeq" id="WP_087284808.1">
    <property type="nucleotide sequence ID" value="NZ_CP021455.1"/>
</dbReference>
<keyword evidence="3 5" id="KW-0717">Septation</keyword>
<evidence type="ECO:0000256" key="2">
    <source>
        <dbReference type="ARBA" id="ARBA00022618"/>
    </source>
</evidence>
<evidence type="ECO:0000256" key="3">
    <source>
        <dbReference type="ARBA" id="ARBA00023210"/>
    </source>
</evidence>
<dbReference type="GO" id="GO:0043093">
    <property type="term" value="P:FtsZ-dependent cytokinesis"/>
    <property type="evidence" value="ECO:0007669"/>
    <property type="project" value="UniProtKB-UniRule"/>
</dbReference>
<accession>A0A1Y0ETB4</accession>
<comment type="function">
    <text evidence="5">Cell division factor that enhances FtsZ-ring assembly. Directly interacts with FtsZ and promotes bundling of FtsZ protofilaments, with a reduction in FtsZ GTPase activity.</text>
</comment>
<sequence length="253" mass="28844">MILYEYPFNERIRTYLRLEQMLHRLSEMMARDTAYDHHFALLTLFEIMDVAARADLKADILKDLDRQKGLMNSYRGNPAIVESALDHVIAQLDTAYAALNQQQGKAGSELLDNDWLMSVRSRTVIPGGTCSFDLPAYHAWQNRPVQERKFQLAEWIKPITPMAQAIGLLLQMLRDAGTPQRVLAKHGQFQQPLPQARSFQLVRVLLDEHLGLVPEISGNRLMISVRMTRHDVNAKLEPHREDTAFELTLCAGG</sequence>
<dbReference type="SUPFAM" id="SSF160950">
    <property type="entry name" value="YacF-like"/>
    <property type="match status" value="1"/>
</dbReference>
<dbReference type="KEGG" id="cser:CCO03_15795"/>
<evidence type="ECO:0000256" key="1">
    <source>
        <dbReference type="ARBA" id="ARBA00022490"/>
    </source>
</evidence>
<dbReference type="GO" id="GO:0032153">
    <property type="term" value="C:cell division site"/>
    <property type="evidence" value="ECO:0007669"/>
    <property type="project" value="TreeGrafter"/>
</dbReference>
<dbReference type="OrthoDB" id="5294622at2"/>
<protein>
    <recommendedName>
        <fullName evidence="5">Cell division protein ZapD</fullName>
    </recommendedName>
    <alternativeName>
        <fullName evidence="5">Z ring-associated protein D</fullName>
    </alternativeName>
</protein>
<dbReference type="AlphaFoldDB" id="A0A1Y0ETB4"/>
<dbReference type="NCBIfam" id="NF003656">
    <property type="entry name" value="PRK05287.1-4"/>
    <property type="match status" value="1"/>
</dbReference>
<dbReference type="EMBL" id="CP021455">
    <property type="protein sequence ID" value="ARU06915.1"/>
    <property type="molecule type" value="Genomic_DNA"/>
</dbReference>
<dbReference type="HAMAP" id="MF_01092">
    <property type="entry name" value="ZapD"/>
    <property type="match status" value="1"/>
</dbReference>
<dbReference type="GO" id="GO:0005737">
    <property type="term" value="C:cytoplasm"/>
    <property type="evidence" value="ECO:0007669"/>
    <property type="project" value="UniProtKB-SubCell"/>
</dbReference>
<comment type="similarity">
    <text evidence="5">Belongs to the ZapD family.</text>
</comment>
<dbReference type="Gene3D" id="2.60.440.10">
    <property type="entry name" value="YacF-like domains"/>
    <property type="match status" value="1"/>
</dbReference>
<dbReference type="Gene3D" id="1.10.3900.10">
    <property type="entry name" value="YacF-like"/>
    <property type="match status" value="1"/>
</dbReference>
<keyword evidence="1 5" id="KW-0963">Cytoplasm</keyword>
<name>A0A1Y0ETB4_9BURK</name>
<comment type="subunit">
    <text evidence="5">Interacts with FtsZ.</text>
</comment>
<dbReference type="InterPro" id="IPR027462">
    <property type="entry name" value="ZapD_C"/>
</dbReference>
<keyword evidence="2 5" id="KW-0132">Cell division</keyword>
<dbReference type="Pfam" id="PF07072">
    <property type="entry name" value="ZapD"/>
    <property type="match status" value="1"/>
</dbReference>
<evidence type="ECO:0000256" key="5">
    <source>
        <dbReference type="HAMAP-Rule" id="MF_01092"/>
    </source>
</evidence>
<dbReference type="InterPro" id="IPR036268">
    <property type="entry name" value="ZapD_sf"/>
</dbReference>
<dbReference type="GO" id="GO:0000917">
    <property type="term" value="P:division septum assembly"/>
    <property type="evidence" value="ECO:0007669"/>
    <property type="project" value="UniProtKB-KW"/>
</dbReference>
<organism evidence="6 7">
    <name type="scientific">Comamonas serinivorans</name>
    <dbReference type="NCBI Taxonomy" id="1082851"/>
    <lineage>
        <taxon>Bacteria</taxon>
        <taxon>Pseudomonadati</taxon>
        <taxon>Pseudomonadota</taxon>
        <taxon>Betaproteobacteria</taxon>
        <taxon>Burkholderiales</taxon>
        <taxon>Comamonadaceae</taxon>
        <taxon>Comamonas</taxon>
    </lineage>
</organism>
<dbReference type="PANTHER" id="PTHR39455">
    <property type="entry name" value="CELL DIVISION PROTEIN ZAPD"/>
    <property type="match status" value="1"/>
</dbReference>